<protein>
    <submittedName>
        <fullName evidence="2">Uncharacterized protein</fullName>
    </submittedName>
</protein>
<sequence length="178" mass="18555">MEPAMKVFLTPASVCAAPSRILKKYNVSSGPLFLRSESPPDSVIVVAERKAHINASLSIVPLGGRGQRSGDGARLIPSLRRGRYRSAEKACNLRAIQCPSEGGVLGAGPGCGRAPVLALGGEAAQARLATAVEAGGPPPRLEPGPRVRPRAGGRPERVSLKKRHQGPGVDSGRRCELC</sequence>
<reference evidence="2" key="1">
    <citation type="journal article" date="2022" name="bioRxiv">
        <title>Sequencing and chromosome-scale assembly of the giantPleurodeles waltlgenome.</title>
        <authorList>
            <person name="Brown T."/>
            <person name="Elewa A."/>
            <person name="Iarovenko S."/>
            <person name="Subramanian E."/>
            <person name="Araus A.J."/>
            <person name="Petzold A."/>
            <person name="Susuki M."/>
            <person name="Suzuki K.-i.T."/>
            <person name="Hayashi T."/>
            <person name="Toyoda A."/>
            <person name="Oliveira C."/>
            <person name="Osipova E."/>
            <person name="Leigh N.D."/>
            <person name="Simon A."/>
            <person name="Yun M.H."/>
        </authorList>
    </citation>
    <scope>NUCLEOTIDE SEQUENCE</scope>
    <source>
        <strain evidence="2">20211129_DDA</strain>
        <tissue evidence="2">Liver</tissue>
    </source>
</reference>
<evidence type="ECO:0000313" key="2">
    <source>
        <dbReference type="EMBL" id="KAJ1132581.1"/>
    </source>
</evidence>
<dbReference type="AlphaFoldDB" id="A0AAV7PZ78"/>
<accession>A0AAV7PZ78</accession>
<gene>
    <name evidence="2" type="ORF">NDU88_010888</name>
</gene>
<evidence type="ECO:0000313" key="3">
    <source>
        <dbReference type="Proteomes" id="UP001066276"/>
    </source>
</evidence>
<evidence type="ECO:0000256" key="1">
    <source>
        <dbReference type="SAM" id="MobiDB-lite"/>
    </source>
</evidence>
<keyword evidence="3" id="KW-1185">Reference proteome</keyword>
<dbReference type="Proteomes" id="UP001066276">
    <property type="component" value="Chromosome 7"/>
</dbReference>
<organism evidence="2 3">
    <name type="scientific">Pleurodeles waltl</name>
    <name type="common">Iberian ribbed newt</name>
    <dbReference type="NCBI Taxonomy" id="8319"/>
    <lineage>
        <taxon>Eukaryota</taxon>
        <taxon>Metazoa</taxon>
        <taxon>Chordata</taxon>
        <taxon>Craniata</taxon>
        <taxon>Vertebrata</taxon>
        <taxon>Euteleostomi</taxon>
        <taxon>Amphibia</taxon>
        <taxon>Batrachia</taxon>
        <taxon>Caudata</taxon>
        <taxon>Salamandroidea</taxon>
        <taxon>Salamandridae</taxon>
        <taxon>Pleurodelinae</taxon>
        <taxon>Pleurodeles</taxon>
    </lineage>
</organism>
<dbReference type="EMBL" id="JANPWB010000011">
    <property type="protein sequence ID" value="KAJ1132581.1"/>
    <property type="molecule type" value="Genomic_DNA"/>
</dbReference>
<feature type="region of interest" description="Disordered" evidence="1">
    <location>
        <begin position="133"/>
        <end position="178"/>
    </location>
</feature>
<comment type="caution">
    <text evidence="2">The sequence shown here is derived from an EMBL/GenBank/DDBJ whole genome shotgun (WGS) entry which is preliminary data.</text>
</comment>
<name>A0AAV7PZ78_PLEWA</name>
<proteinExistence type="predicted"/>